<evidence type="ECO:0000313" key="3">
    <source>
        <dbReference type="EMBL" id="KAK4110956.1"/>
    </source>
</evidence>
<feature type="region of interest" description="Disordered" evidence="1">
    <location>
        <begin position="319"/>
        <end position="348"/>
    </location>
</feature>
<accession>A0AAN6QRD9</accession>
<feature type="compositionally biased region" description="Basic and acidic residues" evidence="1">
    <location>
        <begin position="89"/>
        <end position="101"/>
    </location>
</feature>
<gene>
    <name evidence="3" type="ORF">N656DRAFT_799669</name>
</gene>
<proteinExistence type="predicted"/>
<dbReference type="Pfam" id="PF13902">
    <property type="entry name" value="R3H-assoc"/>
    <property type="match status" value="1"/>
</dbReference>
<dbReference type="AlphaFoldDB" id="A0AAN6QRD9"/>
<comment type="caution">
    <text evidence="3">The sequence shown here is derived from an EMBL/GenBank/DDBJ whole genome shotgun (WGS) entry which is preliminary data.</text>
</comment>
<dbReference type="SUPFAM" id="SSF82708">
    <property type="entry name" value="R3H domain"/>
    <property type="match status" value="1"/>
</dbReference>
<dbReference type="GeneID" id="89942024"/>
<keyword evidence="4" id="KW-1185">Reference proteome</keyword>
<protein>
    <recommendedName>
        <fullName evidence="2">R3H-associated N-terminal domain-containing protein</fullName>
    </recommendedName>
</protein>
<dbReference type="GO" id="GO:0003676">
    <property type="term" value="F:nucleic acid binding"/>
    <property type="evidence" value="ECO:0007669"/>
    <property type="project" value="InterPro"/>
</dbReference>
<feature type="region of interest" description="Disordered" evidence="1">
    <location>
        <begin position="75"/>
        <end position="137"/>
    </location>
</feature>
<sequence length="445" mass="49147">MAITRNPLSPGEDVDHGQPSQPLHHPQPTHPPQPLHQHTVSNASTATVDIEAWTVAALESLSIAPIARGTGNTLSIPLDGSHRNQGKPAENDDHAGDDVTSRMRLRGVAFGETTDGDDAGYGAGITPPRRLPSRRDSMRRREALLKGKEGSRQRRRWENDRLLHVPNVQPPLPSDWQVHPTYPVHGTIPYQLAQYWDKGLRERAEERKAKAAIAATARRRGYPAAAAESAEGALPGPEVEAVAGHVPRDLRATAKRTPAVKSWLRVLEEPVRQFVLEQRRVAAAVVGDAVREVEDGDRSDETDPDDEEIVFVGRNGLRTRDGKPVSSSSSSSVAGKRPLAAVRRMEEEEKKKTNLKGLVQEEEKGLILDTLGDDAGGAFKRWLTHSISDYYGLDSKSVTVGNPARRVVYVRVKQAQMQKSKQKQKQMEQNLPSRLVLPPPLWEMF</sequence>
<evidence type="ECO:0000259" key="2">
    <source>
        <dbReference type="Pfam" id="PF13902"/>
    </source>
</evidence>
<dbReference type="InterPro" id="IPR036867">
    <property type="entry name" value="R3H_dom_sf"/>
</dbReference>
<dbReference type="RefSeq" id="XP_064668526.1">
    <property type="nucleotide sequence ID" value="XM_064817899.1"/>
</dbReference>
<evidence type="ECO:0000256" key="1">
    <source>
        <dbReference type="SAM" id="MobiDB-lite"/>
    </source>
</evidence>
<dbReference type="InterPro" id="IPR025952">
    <property type="entry name" value="R3H-assoc_dom"/>
</dbReference>
<feature type="domain" description="R3H-associated N-terminal" evidence="2">
    <location>
        <begin position="131"/>
        <end position="256"/>
    </location>
</feature>
<feature type="region of interest" description="Disordered" evidence="1">
    <location>
        <begin position="1"/>
        <end position="43"/>
    </location>
</feature>
<name>A0AAN6QRD9_9PEZI</name>
<reference evidence="3" key="1">
    <citation type="journal article" date="2023" name="Mol. Phylogenet. Evol.">
        <title>Genome-scale phylogeny and comparative genomics of the fungal order Sordariales.</title>
        <authorList>
            <person name="Hensen N."/>
            <person name="Bonometti L."/>
            <person name="Westerberg I."/>
            <person name="Brannstrom I.O."/>
            <person name="Guillou S."/>
            <person name="Cros-Aarteil S."/>
            <person name="Calhoun S."/>
            <person name="Haridas S."/>
            <person name="Kuo A."/>
            <person name="Mondo S."/>
            <person name="Pangilinan J."/>
            <person name="Riley R."/>
            <person name="LaButti K."/>
            <person name="Andreopoulos B."/>
            <person name="Lipzen A."/>
            <person name="Chen C."/>
            <person name="Yan M."/>
            <person name="Daum C."/>
            <person name="Ng V."/>
            <person name="Clum A."/>
            <person name="Steindorff A."/>
            <person name="Ohm R.A."/>
            <person name="Martin F."/>
            <person name="Silar P."/>
            <person name="Natvig D.O."/>
            <person name="Lalanne C."/>
            <person name="Gautier V."/>
            <person name="Ament-Velasquez S.L."/>
            <person name="Kruys A."/>
            <person name="Hutchinson M.I."/>
            <person name="Powell A.J."/>
            <person name="Barry K."/>
            <person name="Miller A.N."/>
            <person name="Grigoriev I.V."/>
            <person name="Debuchy R."/>
            <person name="Gladieux P."/>
            <person name="Hiltunen Thoren M."/>
            <person name="Johannesson H."/>
        </authorList>
    </citation>
    <scope>NUCLEOTIDE SEQUENCE</scope>
    <source>
        <strain evidence="3">CBS 508.74</strain>
    </source>
</reference>
<dbReference type="EMBL" id="MU853348">
    <property type="protein sequence ID" value="KAK4110956.1"/>
    <property type="molecule type" value="Genomic_DNA"/>
</dbReference>
<evidence type="ECO:0000313" key="4">
    <source>
        <dbReference type="Proteomes" id="UP001302812"/>
    </source>
</evidence>
<dbReference type="Proteomes" id="UP001302812">
    <property type="component" value="Unassembled WGS sequence"/>
</dbReference>
<organism evidence="3 4">
    <name type="scientific">Canariomyces notabilis</name>
    <dbReference type="NCBI Taxonomy" id="2074819"/>
    <lineage>
        <taxon>Eukaryota</taxon>
        <taxon>Fungi</taxon>
        <taxon>Dikarya</taxon>
        <taxon>Ascomycota</taxon>
        <taxon>Pezizomycotina</taxon>
        <taxon>Sordariomycetes</taxon>
        <taxon>Sordariomycetidae</taxon>
        <taxon>Sordariales</taxon>
        <taxon>Chaetomiaceae</taxon>
        <taxon>Canariomyces</taxon>
    </lineage>
</organism>
<reference evidence="3" key="2">
    <citation type="submission" date="2023-05" db="EMBL/GenBank/DDBJ databases">
        <authorList>
            <consortium name="Lawrence Berkeley National Laboratory"/>
            <person name="Steindorff A."/>
            <person name="Hensen N."/>
            <person name="Bonometti L."/>
            <person name="Westerberg I."/>
            <person name="Brannstrom I.O."/>
            <person name="Guillou S."/>
            <person name="Cros-Aarteil S."/>
            <person name="Calhoun S."/>
            <person name="Haridas S."/>
            <person name="Kuo A."/>
            <person name="Mondo S."/>
            <person name="Pangilinan J."/>
            <person name="Riley R."/>
            <person name="Labutti K."/>
            <person name="Andreopoulos B."/>
            <person name="Lipzen A."/>
            <person name="Chen C."/>
            <person name="Yanf M."/>
            <person name="Daum C."/>
            <person name="Ng V."/>
            <person name="Clum A."/>
            <person name="Ohm R."/>
            <person name="Martin F."/>
            <person name="Silar P."/>
            <person name="Natvig D."/>
            <person name="Lalanne C."/>
            <person name="Gautier V."/>
            <person name="Ament-Velasquez S.L."/>
            <person name="Kruys A."/>
            <person name="Hutchinson M.I."/>
            <person name="Powell A.J."/>
            <person name="Barry K."/>
            <person name="Miller A.N."/>
            <person name="Grigoriev I.V."/>
            <person name="Debuchy R."/>
            <person name="Gladieux P."/>
            <person name="Thoren M.H."/>
            <person name="Johannesson H."/>
        </authorList>
    </citation>
    <scope>NUCLEOTIDE SEQUENCE</scope>
    <source>
        <strain evidence="3">CBS 508.74</strain>
    </source>
</reference>